<organism evidence="1 2">
    <name type="scientific">Gossypium arboreum</name>
    <name type="common">Tree cotton</name>
    <name type="synonym">Gossypium nanking</name>
    <dbReference type="NCBI Taxonomy" id="29729"/>
    <lineage>
        <taxon>Eukaryota</taxon>
        <taxon>Viridiplantae</taxon>
        <taxon>Streptophyta</taxon>
        <taxon>Embryophyta</taxon>
        <taxon>Tracheophyta</taxon>
        <taxon>Spermatophyta</taxon>
        <taxon>Magnoliopsida</taxon>
        <taxon>eudicotyledons</taxon>
        <taxon>Gunneridae</taxon>
        <taxon>Pentapetalae</taxon>
        <taxon>rosids</taxon>
        <taxon>malvids</taxon>
        <taxon>Malvales</taxon>
        <taxon>Malvaceae</taxon>
        <taxon>Malvoideae</taxon>
        <taxon>Gossypium</taxon>
    </lineage>
</organism>
<dbReference type="AlphaFoldDB" id="A0A0B0NRH3"/>
<accession>A0A0B0NRH3</accession>
<evidence type="ECO:0000313" key="2">
    <source>
        <dbReference type="Proteomes" id="UP000032142"/>
    </source>
</evidence>
<keyword evidence="2" id="KW-1185">Reference proteome</keyword>
<name>A0A0B0NRH3_GOSAR</name>
<reference evidence="2" key="1">
    <citation type="submission" date="2014-09" db="EMBL/GenBank/DDBJ databases">
        <authorList>
            <person name="Mudge J."/>
            <person name="Ramaraj T."/>
            <person name="Lindquist I.E."/>
            <person name="Bharti A.K."/>
            <person name="Sundararajan A."/>
            <person name="Cameron C.T."/>
            <person name="Woodward J.E."/>
            <person name="May G.D."/>
            <person name="Brubaker C."/>
            <person name="Broadhvest J."/>
            <person name="Wilkins T.A."/>
        </authorList>
    </citation>
    <scope>NUCLEOTIDE SEQUENCE</scope>
    <source>
        <strain evidence="2">cv. AKA8401</strain>
    </source>
</reference>
<dbReference type="Proteomes" id="UP000032142">
    <property type="component" value="Unassembled WGS sequence"/>
</dbReference>
<protein>
    <submittedName>
        <fullName evidence="1">Uncharacterized protein</fullName>
    </submittedName>
</protein>
<evidence type="ECO:0000313" key="1">
    <source>
        <dbReference type="EMBL" id="KHG17143.1"/>
    </source>
</evidence>
<proteinExistence type="predicted"/>
<gene>
    <name evidence="1" type="ORF">F383_22026</name>
</gene>
<sequence length="39" mass="4697">MTCHLYPNLFLRFDWDFSLANNNVEGVRKVIYTIHEVLK</sequence>
<dbReference type="EMBL" id="KN407609">
    <property type="protein sequence ID" value="KHG17143.1"/>
    <property type="molecule type" value="Genomic_DNA"/>
</dbReference>